<name>A0A835A870_9POAL</name>
<dbReference type="SMART" id="SM00198">
    <property type="entry name" value="SCP"/>
    <property type="match status" value="1"/>
</dbReference>
<keyword evidence="5" id="KW-1185">Reference proteome</keyword>
<dbReference type="InterPro" id="IPR014044">
    <property type="entry name" value="CAP_dom"/>
</dbReference>
<dbReference type="Pfam" id="PF00188">
    <property type="entry name" value="CAP"/>
    <property type="match status" value="1"/>
</dbReference>
<dbReference type="InterPro" id="IPR018244">
    <property type="entry name" value="Allrgn_V5/Tpx1_CS"/>
</dbReference>
<dbReference type="EMBL" id="JACEFO010002582">
    <property type="protein sequence ID" value="KAF8655743.1"/>
    <property type="molecule type" value="Genomic_DNA"/>
</dbReference>
<evidence type="ECO:0000256" key="2">
    <source>
        <dbReference type="SAM" id="SignalP"/>
    </source>
</evidence>
<evidence type="ECO:0000259" key="3">
    <source>
        <dbReference type="SMART" id="SM00198"/>
    </source>
</evidence>
<dbReference type="PROSITE" id="PS01010">
    <property type="entry name" value="CRISP_2"/>
    <property type="match status" value="1"/>
</dbReference>
<comment type="caution">
    <text evidence="4">The sequence shown here is derived from an EMBL/GenBank/DDBJ whole genome shotgun (WGS) entry which is preliminary data.</text>
</comment>
<accession>A0A835A870</accession>
<dbReference type="OrthoDB" id="337038at2759"/>
<feature type="region of interest" description="Disordered" evidence="1">
    <location>
        <begin position="71"/>
        <end position="128"/>
    </location>
</feature>
<feature type="domain" description="SCP" evidence="3">
    <location>
        <begin position="279"/>
        <end position="413"/>
    </location>
</feature>
<feature type="compositionally biased region" description="Low complexity" evidence="1">
    <location>
        <begin position="97"/>
        <end position="122"/>
    </location>
</feature>
<evidence type="ECO:0000256" key="1">
    <source>
        <dbReference type="SAM" id="MobiDB-lite"/>
    </source>
</evidence>
<gene>
    <name evidence="4" type="ORF">HU200_060900</name>
</gene>
<proteinExistence type="predicted"/>
<evidence type="ECO:0000313" key="4">
    <source>
        <dbReference type="EMBL" id="KAF8655743.1"/>
    </source>
</evidence>
<evidence type="ECO:0000313" key="5">
    <source>
        <dbReference type="Proteomes" id="UP000636709"/>
    </source>
</evidence>
<dbReference type="Gene3D" id="3.40.33.10">
    <property type="entry name" value="CAP"/>
    <property type="match status" value="1"/>
</dbReference>
<dbReference type="InterPro" id="IPR035940">
    <property type="entry name" value="CAP_sf"/>
</dbReference>
<reference evidence="4" key="1">
    <citation type="submission" date="2020-07" db="EMBL/GenBank/DDBJ databases">
        <title>Genome sequence and genetic diversity analysis of an under-domesticated orphan crop, white fonio (Digitaria exilis).</title>
        <authorList>
            <person name="Bennetzen J.L."/>
            <person name="Chen S."/>
            <person name="Ma X."/>
            <person name="Wang X."/>
            <person name="Yssel A.E.J."/>
            <person name="Chaluvadi S.R."/>
            <person name="Johnson M."/>
            <person name="Gangashetty P."/>
            <person name="Hamidou F."/>
            <person name="Sanogo M.D."/>
            <person name="Zwaenepoel A."/>
            <person name="Wallace J."/>
            <person name="Van De Peer Y."/>
            <person name="Van Deynze A."/>
        </authorList>
    </citation>
    <scope>NUCLEOTIDE SEQUENCE</scope>
    <source>
        <tissue evidence="4">Leaves</tissue>
    </source>
</reference>
<dbReference type="FunFam" id="3.40.33.10:FF:000004">
    <property type="entry name" value="CAP, cysteine-rich secretory protein, antigen 5"/>
    <property type="match status" value="1"/>
</dbReference>
<dbReference type="GO" id="GO:0005576">
    <property type="term" value="C:extracellular region"/>
    <property type="evidence" value="ECO:0007669"/>
    <property type="project" value="InterPro"/>
</dbReference>
<dbReference type="Proteomes" id="UP000636709">
    <property type="component" value="Unassembled WGS sequence"/>
</dbReference>
<dbReference type="AlphaFoldDB" id="A0A835A870"/>
<dbReference type="InterPro" id="IPR001283">
    <property type="entry name" value="CRISP-related"/>
</dbReference>
<keyword evidence="2" id="KW-0732">Signal</keyword>
<organism evidence="4 5">
    <name type="scientific">Digitaria exilis</name>
    <dbReference type="NCBI Taxonomy" id="1010633"/>
    <lineage>
        <taxon>Eukaryota</taxon>
        <taxon>Viridiplantae</taxon>
        <taxon>Streptophyta</taxon>
        <taxon>Embryophyta</taxon>
        <taxon>Tracheophyta</taxon>
        <taxon>Spermatophyta</taxon>
        <taxon>Magnoliopsida</taxon>
        <taxon>Liliopsida</taxon>
        <taxon>Poales</taxon>
        <taxon>Poaceae</taxon>
        <taxon>PACMAD clade</taxon>
        <taxon>Panicoideae</taxon>
        <taxon>Panicodae</taxon>
        <taxon>Paniceae</taxon>
        <taxon>Anthephorinae</taxon>
        <taxon>Digitaria</taxon>
    </lineage>
</organism>
<sequence>MFAAVLCVVIFFSDAARLAAASDKSFGVETAWSYDGQSGYNQYTAPEVANILNKKPLGSSFADDLSGSGGYTAGIAQHNQPPEVSPEFAPPPPPPVISASSTNKKAPAAAANTGTPTSARKAALAKKRAASANKKKAAASAAAYTGTLSSTSGAVATPARKQAASASSSTYKKKKAAAAVHTGTPLASGAVATPAKKPSASASLTKKQASVHAKASASASASASAGAGTGAGEGAGTAPAYGAGVGAGAGAAPAYGAGTAAPGYGLDAAGEPEYGLNQKAIDDIVREHNMFRAREHVPPLTWNATLAKFSQEYAETLNVKKDCKMLHSSSPYGENMMQAGSDGITWKTTIDEWSDEKKSYHYGTNSCDPGKTCGHYTAVVWKGTTTVGCGRVKCNNGDTMIMCSYWPPGNYNGTKPF</sequence>
<feature type="signal peptide" evidence="2">
    <location>
        <begin position="1"/>
        <end position="21"/>
    </location>
</feature>
<dbReference type="PANTHER" id="PTHR10334">
    <property type="entry name" value="CYSTEINE-RICH SECRETORY PROTEIN-RELATED"/>
    <property type="match status" value="1"/>
</dbReference>
<protein>
    <recommendedName>
        <fullName evidence="3">SCP domain-containing protein</fullName>
    </recommendedName>
</protein>
<dbReference type="PROSITE" id="PS01009">
    <property type="entry name" value="CRISP_1"/>
    <property type="match status" value="1"/>
</dbReference>
<dbReference type="PRINTS" id="PR00837">
    <property type="entry name" value="V5TPXLIKE"/>
</dbReference>
<feature type="chain" id="PRO_5032459571" description="SCP domain-containing protein" evidence="2">
    <location>
        <begin position="22"/>
        <end position="417"/>
    </location>
</feature>
<dbReference type="CDD" id="cd05381">
    <property type="entry name" value="CAP_PR-1"/>
    <property type="match status" value="1"/>
</dbReference>
<dbReference type="SUPFAM" id="SSF55797">
    <property type="entry name" value="PR-1-like"/>
    <property type="match status" value="1"/>
</dbReference>